<organism evidence="2">
    <name type="scientific">Trepomonas sp. PC1</name>
    <dbReference type="NCBI Taxonomy" id="1076344"/>
    <lineage>
        <taxon>Eukaryota</taxon>
        <taxon>Metamonada</taxon>
        <taxon>Diplomonadida</taxon>
        <taxon>Hexamitidae</taxon>
        <taxon>Hexamitinae</taxon>
        <taxon>Trepomonas</taxon>
    </lineage>
</organism>
<evidence type="ECO:0000256" key="1">
    <source>
        <dbReference type="SAM" id="Phobius"/>
    </source>
</evidence>
<dbReference type="AlphaFoldDB" id="A0A146JWD3"/>
<reference evidence="2" key="1">
    <citation type="submission" date="2015-07" db="EMBL/GenBank/DDBJ databases">
        <title>Adaptation to a free-living lifestyle via gene acquisitions in the diplomonad Trepomonas sp. PC1.</title>
        <authorList>
            <person name="Xu F."/>
            <person name="Jerlstrom-Hultqvist J."/>
            <person name="Kolisko M."/>
            <person name="Simpson A.G.B."/>
            <person name="Roger A.J."/>
            <person name="Svard S.G."/>
            <person name="Andersson J.O."/>
        </authorList>
    </citation>
    <scope>NUCLEOTIDE SEQUENCE</scope>
    <source>
        <strain evidence="2">PC1</strain>
    </source>
</reference>
<name>A0A146JWD3_9EUKA</name>
<feature type="transmembrane region" description="Helical" evidence="1">
    <location>
        <begin position="287"/>
        <end position="308"/>
    </location>
</feature>
<feature type="non-terminal residue" evidence="2">
    <location>
        <position position="334"/>
    </location>
</feature>
<keyword evidence="1" id="KW-1133">Transmembrane helix</keyword>
<proteinExistence type="predicted"/>
<feature type="transmembrane region" description="Helical" evidence="1">
    <location>
        <begin position="128"/>
        <end position="151"/>
    </location>
</feature>
<accession>A0A146JWD3</accession>
<sequence>SHKFRYIQLGAVVLNLCCIIILLCQDFSNYTLQLEKSKSILYQHSMYLSGNIALMQENPTFDSFNCTVFDAFQKNLSVSSKQKFDQLFPNFSSNCTLQNSSDIIQFSLEEQFQQLESTYEKCKKNIQIWWIIAMSATMLTIALKIGVYIILVTKDVQKQVQFNKKFQNKLTTRLQRYCSYIVFGMVLIVLISKMIIFSVANKTTIDLINAEPVQKDNLIVQLLTQQYQTQYYSTLKMNLYQKQFYLQNASEYVNNLDVAVYDSQFAPQLQNESKNMVINYNAKIEQLANGITALSILLLVLIACQFFLNLLQYNKSQSYIDEITYLLKMEESNK</sequence>
<keyword evidence="1" id="KW-0472">Membrane</keyword>
<evidence type="ECO:0008006" key="3">
    <source>
        <dbReference type="Google" id="ProtNLM"/>
    </source>
</evidence>
<feature type="non-terminal residue" evidence="2">
    <location>
        <position position="1"/>
    </location>
</feature>
<evidence type="ECO:0000313" key="2">
    <source>
        <dbReference type="EMBL" id="JAP88882.1"/>
    </source>
</evidence>
<gene>
    <name evidence="2" type="ORF">TPC1_31623</name>
</gene>
<dbReference type="EMBL" id="GDID01007724">
    <property type="protein sequence ID" value="JAP88882.1"/>
    <property type="molecule type" value="Transcribed_RNA"/>
</dbReference>
<feature type="transmembrane region" description="Helical" evidence="1">
    <location>
        <begin position="180"/>
        <end position="200"/>
    </location>
</feature>
<protein>
    <recommendedName>
        <fullName evidence="3">Transmembrane protein</fullName>
    </recommendedName>
</protein>
<feature type="transmembrane region" description="Helical" evidence="1">
    <location>
        <begin position="6"/>
        <end position="24"/>
    </location>
</feature>
<keyword evidence="1" id="KW-0812">Transmembrane</keyword>